<dbReference type="Proteomes" id="UP000000529">
    <property type="component" value="Chromosome"/>
</dbReference>
<dbReference type="OrthoDB" id="9795247at2"/>
<dbReference type="Pfam" id="PF00480">
    <property type="entry name" value="ROK"/>
    <property type="match status" value="1"/>
</dbReference>
<dbReference type="HOGENOM" id="CLU_036604_0_4_0"/>
<dbReference type="RefSeq" id="WP_011175485.1">
    <property type="nucleotide sequence ID" value="NC_005861.2"/>
</dbReference>
<dbReference type="PROSITE" id="PS01125">
    <property type="entry name" value="ROK"/>
    <property type="match status" value="1"/>
</dbReference>
<evidence type="ECO:0008006" key="4">
    <source>
        <dbReference type="Google" id="ProtNLM"/>
    </source>
</evidence>
<gene>
    <name evidence="2" type="ORF">PC_RS04510</name>
</gene>
<sequence length="327" mass="34708">MLKETDCVIGIDLGGTKIGIGVLNVSGTLIDSVRLKTDFKHGPASVEKQIMQAIQDLKNRTKVEIKGIGIGVAGQIDEETGVVRFAPNLPGWHQVTLRKNLEREAEIPVKVVNDVRAITWGEWLYGAGKHYQDLICLFVGTGIGSGIVCQGKMQKGDNNTFGEVGHMTIDFHGPRCTCGNNGCFEAFAGGWGIARQAKELILADNQSGQSILEKAGGYLENVSAKAVIEAYHSGDPLALLILEKVKQALIAGCINLVNAFNPACLILGGGVLDGIPEILSFIDKGIRETALKTATDKLQIKTALLGKNVGIIGSGAVILDVLKNNVG</sequence>
<dbReference type="STRING" id="264201.pc0935"/>
<dbReference type="SUPFAM" id="SSF53067">
    <property type="entry name" value="Actin-like ATPase domain"/>
    <property type="match status" value="1"/>
</dbReference>
<accession>Q6MCP0</accession>
<dbReference type="eggNOG" id="COG1940">
    <property type="taxonomic scope" value="Bacteria"/>
</dbReference>
<dbReference type="PANTHER" id="PTHR18964:SF149">
    <property type="entry name" value="BIFUNCTIONAL UDP-N-ACETYLGLUCOSAMINE 2-EPIMERASE_N-ACETYLMANNOSAMINE KINASE"/>
    <property type="match status" value="1"/>
</dbReference>
<keyword evidence="3" id="KW-1185">Reference proteome</keyword>
<reference evidence="2 3" key="1">
    <citation type="journal article" date="2004" name="Science">
        <title>Illuminating the evolutionary history of chlamydiae.</title>
        <authorList>
            <person name="Horn M."/>
            <person name="Collingro A."/>
            <person name="Schmitz-Esser S."/>
            <person name="Beier C.L."/>
            <person name="Purkhold U."/>
            <person name="Fartmann B."/>
            <person name="Brandt P."/>
            <person name="Nyakatura G.J."/>
            <person name="Droege M."/>
            <person name="Frishman D."/>
            <person name="Rattei T."/>
            <person name="Mewes H."/>
            <person name="Wagner M."/>
        </authorList>
    </citation>
    <scope>NUCLEOTIDE SEQUENCE [LARGE SCALE GENOMIC DNA]</scope>
    <source>
        <strain evidence="2 3">UWE25</strain>
    </source>
</reference>
<dbReference type="KEGG" id="pcu:PC_RS04510"/>
<comment type="similarity">
    <text evidence="1">Belongs to the ROK (NagC/XylR) family.</text>
</comment>
<organism evidence="2 3">
    <name type="scientific">Protochlamydia amoebophila (strain UWE25)</name>
    <dbReference type="NCBI Taxonomy" id="264201"/>
    <lineage>
        <taxon>Bacteria</taxon>
        <taxon>Pseudomonadati</taxon>
        <taxon>Chlamydiota</taxon>
        <taxon>Chlamydiia</taxon>
        <taxon>Parachlamydiales</taxon>
        <taxon>Parachlamydiaceae</taxon>
        <taxon>Candidatus Protochlamydia</taxon>
    </lineage>
</organism>
<name>Q6MCP0_PARUW</name>
<dbReference type="PANTHER" id="PTHR18964">
    <property type="entry name" value="ROK (REPRESSOR, ORF, KINASE) FAMILY"/>
    <property type="match status" value="1"/>
</dbReference>
<dbReference type="InterPro" id="IPR043129">
    <property type="entry name" value="ATPase_NBD"/>
</dbReference>
<dbReference type="EMBL" id="BX908798">
    <property type="protein sequence ID" value="CAF23659.1"/>
    <property type="molecule type" value="Genomic_DNA"/>
</dbReference>
<evidence type="ECO:0000313" key="3">
    <source>
        <dbReference type="Proteomes" id="UP000000529"/>
    </source>
</evidence>
<dbReference type="AlphaFoldDB" id="Q6MCP0"/>
<dbReference type="Gene3D" id="3.30.420.40">
    <property type="match status" value="2"/>
</dbReference>
<proteinExistence type="inferred from homology"/>
<protein>
    <recommendedName>
        <fullName evidence="4">Glucokinase</fullName>
    </recommendedName>
</protein>
<evidence type="ECO:0000313" key="2">
    <source>
        <dbReference type="EMBL" id="CAF23659.1"/>
    </source>
</evidence>
<dbReference type="InterPro" id="IPR000600">
    <property type="entry name" value="ROK"/>
</dbReference>
<evidence type="ECO:0000256" key="1">
    <source>
        <dbReference type="ARBA" id="ARBA00006479"/>
    </source>
</evidence>
<dbReference type="InterPro" id="IPR049874">
    <property type="entry name" value="ROK_cs"/>
</dbReference>